<keyword evidence="3" id="KW-0547">Nucleotide-binding</keyword>
<keyword evidence="7" id="KW-1185">Reference proteome</keyword>
<evidence type="ECO:0000256" key="2">
    <source>
        <dbReference type="ARBA" id="ARBA00022448"/>
    </source>
</evidence>
<dbReference type="Gene3D" id="3.40.50.300">
    <property type="entry name" value="P-loop containing nucleotide triphosphate hydrolases"/>
    <property type="match status" value="2"/>
</dbReference>
<dbReference type="PANTHER" id="PTHR43776">
    <property type="entry name" value="TRANSPORT ATP-BINDING PROTEIN"/>
    <property type="match status" value="1"/>
</dbReference>
<dbReference type="RefSeq" id="WP_281905948.1">
    <property type="nucleotide sequence ID" value="NZ_BSDI01000091.1"/>
</dbReference>
<dbReference type="SMART" id="SM00382">
    <property type="entry name" value="AAA"/>
    <property type="match status" value="2"/>
</dbReference>
<comment type="similarity">
    <text evidence="1">Belongs to the ABC transporter superfamily.</text>
</comment>
<protein>
    <submittedName>
        <fullName evidence="6">ABC transporter ATP-binding protein</fullName>
    </submittedName>
</protein>
<dbReference type="PANTHER" id="PTHR43776:SF7">
    <property type="entry name" value="D,D-DIPEPTIDE TRANSPORT ATP-BINDING PROTEIN DDPF-RELATED"/>
    <property type="match status" value="1"/>
</dbReference>
<dbReference type="PROSITE" id="PS00211">
    <property type="entry name" value="ABC_TRANSPORTER_1"/>
    <property type="match status" value="1"/>
</dbReference>
<dbReference type="Pfam" id="PF00005">
    <property type="entry name" value="ABC_tran"/>
    <property type="match status" value="2"/>
</dbReference>
<dbReference type="EMBL" id="BSDI01000091">
    <property type="protein sequence ID" value="GLI03609.1"/>
    <property type="molecule type" value="Genomic_DNA"/>
</dbReference>
<evidence type="ECO:0000256" key="3">
    <source>
        <dbReference type="ARBA" id="ARBA00022741"/>
    </source>
</evidence>
<dbReference type="PROSITE" id="PS50893">
    <property type="entry name" value="ABC_TRANSPORTER_2"/>
    <property type="match status" value="2"/>
</dbReference>
<feature type="domain" description="ABC transporter" evidence="5">
    <location>
        <begin position="6"/>
        <end position="250"/>
    </location>
</feature>
<evidence type="ECO:0000259" key="5">
    <source>
        <dbReference type="PROSITE" id="PS50893"/>
    </source>
</evidence>
<comment type="caution">
    <text evidence="6">The sequence shown here is derived from an EMBL/GenBank/DDBJ whole genome shotgun (WGS) entry which is preliminary data.</text>
</comment>
<dbReference type="InterPro" id="IPR017871">
    <property type="entry name" value="ABC_transporter-like_CS"/>
</dbReference>
<dbReference type="InterPro" id="IPR003593">
    <property type="entry name" value="AAA+_ATPase"/>
</dbReference>
<dbReference type="Proteomes" id="UP001144280">
    <property type="component" value="Unassembled WGS sequence"/>
</dbReference>
<dbReference type="CDD" id="cd03257">
    <property type="entry name" value="ABC_NikE_OppD_transporters"/>
    <property type="match status" value="1"/>
</dbReference>
<proteinExistence type="inferred from homology"/>
<keyword evidence="4 6" id="KW-0067">ATP-binding</keyword>
<name>A0ABQ5RA18_9ACTN</name>
<dbReference type="InterPro" id="IPR003439">
    <property type="entry name" value="ABC_transporter-like_ATP-bd"/>
</dbReference>
<evidence type="ECO:0000313" key="6">
    <source>
        <dbReference type="EMBL" id="GLI03609.1"/>
    </source>
</evidence>
<dbReference type="InterPro" id="IPR027417">
    <property type="entry name" value="P-loop_NTPase"/>
</dbReference>
<sequence>MSTPVLSVSGLTVTYGQLPVLDGIDLDLVAGRVHVILGASGSGKSTLLRALIGMVPSPGQVSARRFLLRTAGGEVDLSTPDAWRQVRGRHVGLIAQDPAQALTPLRRAGSLVREADRLTGGTADRGRVAEVLRAAGFTDPRAVASRYCFELSGGMAQRLGVGLAVAPRPAVLLADEPSTALDGLARARLAATLRQVANDGAAVVLVTHDVALAAGLADDVTTLDDGRLHDGRLAEGVPRHQGIRRIAVSVPPPADRDGAAMLSVRGLRKRYRGTGPVLDGVDLDVADGEVVGIAGRSGAGKTTLLRCLVGLERPDGGELRIAGRTPAEAGWRSLRRLVQVVPQDPRASLNPWRTAGDLVADPLDAHRIGTRAQRRARADELLDRVGLAGLEHRRPGQLSTGQCQRVAIARALAVRPRLLVADEPVTALDAPLRQGVLDLLGDVVREHGMAALVISHDLHVLEALCHRIAVLDAGRIVEDLPAAALRDDGTHPLTRALIDCHPTGETHVG</sequence>
<evidence type="ECO:0000256" key="4">
    <source>
        <dbReference type="ARBA" id="ARBA00022840"/>
    </source>
</evidence>
<dbReference type="InterPro" id="IPR050319">
    <property type="entry name" value="ABC_transp_ATP-bind"/>
</dbReference>
<evidence type="ECO:0000256" key="1">
    <source>
        <dbReference type="ARBA" id="ARBA00005417"/>
    </source>
</evidence>
<reference evidence="6" key="1">
    <citation type="submission" date="2022-12" db="EMBL/GenBank/DDBJ databases">
        <title>New Phytohabitans aurantiacus sp. RD004123 nov., an actinomycete isolated from soil.</title>
        <authorList>
            <person name="Triningsih D.W."/>
            <person name="Harunari E."/>
            <person name="Igarashi Y."/>
        </authorList>
    </citation>
    <scope>NUCLEOTIDE SEQUENCE</scope>
    <source>
        <strain evidence="6">RD004123</strain>
    </source>
</reference>
<dbReference type="SUPFAM" id="SSF52540">
    <property type="entry name" value="P-loop containing nucleoside triphosphate hydrolases"/>
    <property type="match status" value="2"/>
</dbReference>
<dbReference type="GO" id="GO:0005524">
    <property type="term" value="F:ATP binding"/>
    <property type="evidence" value="ECO:0007669"/>
    <property type="project" value="UniProtKB-KW"/>
</dbReference>
<organism evidence="6 7">
    <name type="scientific">Phytohabitans aurantiacus</name>
    <dbReference type="NCBI Taxonomy" id="3016789"/>
    <lineage>
        <taxon>Bacteria</taxon>
        <taxon>Bacillati</taxon>
        <taxon>Actinomycetota</taxon>
        <taxon>Actinomycetes</taxon>
        <taxon>Micromonosporales</taxon>
        <taxon>Micromonosporaceae</taxon>
    </lineage>
</organism>
<gene>
    <name evidence="6" type="ORF">Pa4123_88870</name>
</gene>
<keyword evidence="2" id="KW-0813">Transport</keyword>
<accession>A0ABQ5RA18</accession>
<evidence type="ECO:0000313" key="7">
    <source>
        <dbReference type="Proteomes" id="UP001144280"/>
    </source>
</evidence>
<feature type="domain" description="ABC transporter" evidence="5">
    <location>
        <begin position="262"/>
        <end position="498"/>
    </location>
</feature>